<organism evidence="2 3">
    <name type="scientific">Streptomyces yatensis</name>
    <dbReference type="NCBI Taxonomy" id="155177"/>
    <lineage>
        <taxon>Bacteria</taxon>
        <taxon>Bacillati</taxon>
        <taxon>Actinomycetota</taxon>
        <taxon>Actinomycetes</taxon>
        <taxon>Kitasatosporales</taxon>
        <taxon>Streptomycetaceae</taxon>
        <taxon>Streptomyces</taxon>
        <taxon>Streptomyces violaceusniger group</taxon>
    </lineage>
</organism>
<evidence type="ECO:0000313" key="3">
    <source>
        <dbReference type="Proteomes" id="UP001499947"/>
    </source>
</evidence>
<feature type="compositionally biased region" description="Basic and acidic residues" evidence="1">
    <location>
        <begin position="42"/>
        <end position="52"/>
    </location>
</feature>
<gene>
    <name evidence="2" type="ORF">GCM10009680_81490</name>
</gene>
<dbReference type="EMBL" id="BAAALR010000119">
    <property type="protein sequence ID" value="GAA1727948.1"/>
    <property type="molecule type" value="Genomic_DNA"/>
</dbReference>
<sequence>MTGPVQPEAVDGVGRHSSAHAGRGLEYRDRHSRVGQPMSRGQPREPGADDDDIRAVRALEHVSSPRSVRPSQGLLPRPAARIRGSRVTARETVLTVRTKTVDARRASTGHGRTPVAHVIE</sequence>
<proteinExistence type="predicted"/>
<evidence type="ECO:0000256" key="1">
    <source>
        <dbReference type="SAM" id="MobiDB-lite"/>
    </source>
</evidence>
<name>A0ABN2JI64_9ACTN</name>
<reference evidence="2 3" key="1">
    <citation type="journal article" date="2019" name="Int. J. Syst. Evol. Microbiol.">
        <title>The Global Catalogue of Microorganisms (GCM) 10K type strain sequencing project: providing services to taxonomists for standard genome sequencing and annotation.</title>
        <authorList>
            <consortium name="The Broad Institute Genomics Platform"/>
            <consortium name="The Broad Institute Genome Sequencing Center for Infectious Disease"/>
            <person name="Wu L."/>
            <person name="Ma J."/>
        </authorList>
    </citation>
    <scope>NUCLEOTIDE SEQUENCE [LARGE SCALE GENOMIC DNA]</scope>
    <source>
        <strain evidence="2 3">JCM 13244</strain>
    </source>
</reference>
<accession>A0ABN2JI64</accession>
<dbReference type="Proteomes" id="UP001499947">
    <property type="component" value="Unassembled WGS sequence"/>
</dbReference>
<feature type="region of interest" description="Disordered" evidence="1">
    <location>
        <begin position="101"/>
        <end position="120"/>
    </location>
</feature>
<protein>
    <submittedName>
        <fullName evidence="2">Uncharacterized protein</fullName>
    </submittedName>
</protein>
<evidence type="ECO:0000313" key="2">
    <source>
        <dbReference type="EMBL" id="GAA1727948.1"/>
    </source>
</evidence>
<keyword evidence="3" id="KW-1185">Reference proteome</keyword>
<feature type="region of interest" description="Disordered" evidence="1">
    <location>
        <begin position="1"/>
        <end position="52"/>
    </location>
</feature>
<comment type="caution">
    <text evidence="2">The sequence shown here is derived from an EMBL/GenBank/DDBJ whole genome shotgun (WGS) entry which is preliminary data.</text>
</comment>